<dbReference type="Proteomes" id="UP001138997">
    <property type="component" value="Unassembled WGS sequence"/>
</dbReference>
<accession>A0A9X1SUY5</accession>
<dbReference type="InterPro" id="IPR007278">
    <property type="entry name" value="DUF397"/>
</dbReference>
<dbReference type="AlphaFoldDB" id="A0A9X1SUY5"/>
<organism evidence="2 3">
    <name type="scientific">Kineosporia babensis</name>
    <dbReference type="NCBI Taxonomy" id="499548"/>
    <lineage>
        <taxon>Bacteria</taxon>
        <taxon>Bacillati</taxon>
        <taxon>Actinomycetota</taxon>
        <taxon>Actinomycetes</taxon>
        <taxon>Kineosporiales</taxon>
        <taxon>Kineosporiaceae</taxon>
        <taxon>Kineosporia</taxon>
    </lineage>
</organism>
<evidence type="ECO:0000313" key="3">
    <source>
        <dbReference type="Proteomes" id="UP001138997"/>
    </source>
</evidence>
<dbReference type="EMBL" id="JAJOMB010000010">
    <property type="protein sequence ID" value="MCD5312986.1"/>
    <property type="molecule type" value="Genomic_DNA"/>
</dbReference>
<dbReference type="Pfam" id="PF04149">
    <property type="entry name" value="DUF397"/>
    <property type="match status" value="1"/>
</dbReference>
<reference evidence="2" key="1">
    <citation type="submission" date="2021-11" db="EMBL/GenBank/DDBJ databases">
        <title>Streptomyces corallinus and Kineosporia corallina sp. nov., two new coral-derived marine actinobacteria.</title>
        <authorList>
            <person name="Buangrab K."/>
            <person name="Sutthacheep M."/>
            <person name="Yeemin T."/>
            <person name="Harunari E."/>
            <person name="Igarashi Y."/>
            <person name="Sripreechasak P."/>
            <person name="Kanchanasin P."/>
            <person name="Tanasupawat S."/>
            <person name="Phongsopitanun W."/>
        </authorList>
    </citation>
    <scope>NUCLEOTIDE SEQUENCE</scope>
    <source>
        <strain evidence="2">JCM 31032</strain>
    </source>
</reference>
<gene>
    <name evidence="2" type="ORF">LR394_18925</name>
</gene>
<dbReference type="RefSeq" id="WP_231443763.1">
    <property type="nucleotide sequence ID" value="NZ_JAJOMB010000010.1"/>
</dbReference>
<comment type="caution">
    <text evidence="2">The sequence shown here is derived from an EMBL/GenBank/DDBJ whole genome shotgun (WGS) entry which is preliminary data.</text>
</comment>
<evidence type="ECO:0000313" key="2">
    <source>
        <dbReference type="EMBL" id="MCD5312986.1"/>
    </source>
</evidence>
<protein>
    <submittedName>
        <fullName evidence="2">DUF397 domain-containing protein</fullName>
    </submittedName>
</protein>
<name>A0A9X1SUY5_9ACTN</name>
<proteinExistence type="predicted"/>
<sequence length="68" mass="7195">MTSPADTGWIKATASNDGGDCVEMRSAEGYVQVRDSKLGTTSPIHTLTRSGFATWLEGAKNGEFDSIA</sequence>
<feature type="domain" description="DUF397" evidence="1">
    <location>
        <begin position="8"/>
        <end position="60"/>
    </location>
</feature>
<evidence type="ECO:0000259" key="1">
    <source>
        <dbReference type="Pfam" id="PF04149"/>
    </source>
</evidence>
<keyword evidence="3" id="KW-1185">Reference proteome</keyword>